<feature type="domain" description="C2H2-type" evidence="2">
    <location>
        <begin position="453"/>
        <end position="477"/>
    </location>
</feature>
<name>A0A448YLH0_BRENA</name>
<evidence type="ECO:0000256" key="1">
    <source>
        <dbReference type="SAM" id="MobiDB-lite"/>
    </source>
</evidence>
<sequence>MQILDALKIDAADKLGDRSFVEGLDTSDVISKLLVSVYSLENQVGKLKDQLSHYEHLNQLLDLEDVEAAGDAAVVASTTEPVEPPPIVQGITVDSTNDDSKIPIGFTPMYSAPALSDEETQQSHKDDNDRRFVRPWPEVTLNQLASRFKIPRELLSKTAPKSGNSKDMDDSNLKPIRGSDIVEQQDDLYQDKNRPVGRPKKNPAKPHRGPGRPKKSDTPTGSSSSPPLTSRQSPEVKIEPDAGSNQIIDATVLAPSTKRLHDQLFENSIEGPKPSSTSSNGSNGSNGPNGSEVTVEYKEESAKRQRLEQQAVELVKSALKYTITSDLKYSCDTCQQKTGTPQVFDNYMQMYEHKRQAHPEEFVNPMDPRGKPRNSESSSTTTRPVTANSSDVTPESFPSQQNSSSSPPSLQIRFANDIPPRNPSLPTRGRPLGLSNASNSLIAYYTRGPDRSYICSLCHRKPFTSYHGIYAHMRSTHYDPATGTYHPTEGGNDDDDDDDDEGEEEVGDDLAEGETVQDVREAPTTIPTAQSSVFTSVPPTEAKPNIPLPPTTTAPVSQAPATHSSDPEIQRRLQRDLNDVFAE</sequence>
<feature type="compositionally biased region" description="Basic and acidic residues" evidence="1">
    <location>
        <begin position="295"/>
        <end position="304"/>
    </location>
</feature>
<feature type="compositionally biased region" description="Basic and acidic residues" evidence="1">
    <location>
        <begin position="565"/>
        <end position="583"/>
    </location>
</feature>
<evidence type="ECO:0000313" key="4">
    <source>
        <dbReference type="Proteomes" id="UP000290900"/>
    </source>
</evidence>
<evidence type="ECO:0000259" key="2">
    <source>
        <dbReference type="SMART" id="SM00355"/>
    </source>
</evidence>
<dbReference type="InterPro" id="IPR013087">
    <property type="entry name" value="Znf_C2H2_type"/>
</dbReference>
<feature type="region of interest" description="Disordered" evidence="1">
    <location>
        <begin position="155"/>
        <end position="304"/>
    </location>
</feature>
<protein>
    <submittedName>
        <fullName evidence="3">DEKNAAC102445</fullName>
    </submittedName>
</protein>
<keyword evidence="4" id="KW-1185">Reference proteome</keyword>
<dbReference type="OrthoDB" id="3997937at2759"/>
<feature type="compositionally biased region" description="Low complexity" evidence="1">
    <location>
        <begin position="396"/>
        <end position="411"/>
    </location>
</feature>
<feature type="domain" description="C2H2-type" evidence="2">
    <location>
        <begin position="329"/>
        <end position="358"/>
    </location>
</feature>
<feature type="region of interest" description="Disordered" evidence="1">
    <location>
        <begin position="480"/>
        <end position="583"/>
    </location>
</feature>
<feature type="compositionally biased region" description="Polar residues" evidence="1">
    <location>
        <begin position="375"/>
        <end position="393"/>
    </location>
</feature>
<feature type="compositionally biased region" description="Basic and acidic residues" evidence="1">
    <location>
        <begin position="121"/>
        <end position="132"/>
    </location>
</feature>
<dbReference type="Proteomes" id="UP000290900">
    <property type="component" value="Unassembled WGS sequence"/>
</dbReference>
<feature type="region of interest" description="Disordered" evidence="1">
    <location>
        <begin position="81"/>
        <end position="110"/>
    </location>
</feature>
<dbReference type="EMBL" id="CAACVR010000012">
    <property type="protein sequence ID" value="VEU21741.1"/>
    <property type="molecule type" value="Genomic_DNA"/>
</dbReference>
<feature type="compositionally biased region" description="Polar residues" evidence="1">
    <location>
        <begin position="553"/>
        <end position="564"/>
    </location>
</feature>
<feature type="region of interest" description="Disordered" evidence="1">
    <location>
        <begin position="115"/>
        <end position="134"/>
    </location>
</feature>
<feature type="compositionally biased region" description="Acidic residues" evidence="1">
    <location>
        <begin position="491"/>
        <end position="512"/>
    </location>
</feature>
<feature type="region of interest" description="Disordered" evidence="1">
    <location>
        <begin position="357"/>
        <end position="435"/>
    </location>
</feature>
<evidence type="ECO:0000313" key="3">
    <source>
        <dbReference type="EMBL" id="VEU21741.1"/>
    </source>
</evidence>
<feature type="compositionally biased region" description="Low complexity" evidence="1">
    <location>
        <begin position="271"/>
        <end position="291"/>
    </location>
</feature>
<reference evidence="3 4" key="1">
    <citation type="submission" date="2018-12" db="EMBL/GenBank/DDBJ databases">
        <authorList>
            <person name="Tiukova I."/>
            <person name="Dainat J."/>
        </authorList>
    </citation>
    <scope>NUCLEOTIDE SEQUENCE [LARGE SCALE GENOMIC DNA]</scope>
</reference>
<accession>A0A448YLH0</accession>
<organism evidence="3 4">
    <name type="scientific">Brettanomyces naardenensis</name>
    <name type="common">Yeast</name>
    <dbReference type="NCBI Taxonomy" id="13370"/>
    <lineage>
        <taxon>Eukaryota</taxon>
        <taxon>Fungi</taxon>
        <taxon>Dikarya</taxon>
        <taxon>Ascomycota</taxon>
        <taxon>Saccharomycotina</taxon>
        <taxon>Pichiomycetes</taxon>
        <taxon>Pichiales</taxon>
        <taxon>Pichiaceae</taxon>
        <taxon>Brettanomyces</taxon>
    </lineage>
</organism>
<proteinExistence type="predicted"/>
<dbReference type="SMART" id="SM00355">
    <property type="entry name" value="ZnF_C2H2"/>
    <property type="match status" value="2"/>
</dbReference>
<dbReference type="InParanoid" id="A0A448YLH0"/>
<gene>
    <name evidence="3" type="ORF">BRENAR_LOCUS2474</name>
</gene>
<feature type="compositionally biased region" description="Basic residues" evidence="1">
    <location>
        <begin position="195"/>
        <end position="213"/>
    </location>
</feature>
<feature type="compositionally biased region" description="Low complexity" evidence="1">
    <location>
        <begin position="218"/>
        <end position="233"/>
    </location>
</feature>
<feature type="compositionally biased region" description="Polar residues" evidence="1">
    <location>
        <begin position="525"/>
        <end position="538"/>
    </location>
</feature>
<dbReference type="AlphaFoldDB" id="A0A448YLH0"/>